<dbReference type="Gene3D" id="2.60.120.590">
    <property type="entry name" value="Alpha-ketoglutarate-dependent dioxygenase AlkB-like"/>
    <property type="match status" value="1"/>
</dbReference>
<evidence type="ECO:0000313" key="9">
    <source>
        <dbReference type="Proteomes" id="UP000076842"/>
    </source>
</evidence>
<dbReference type="OrthoDB" id="6614653at2759"/>
<feature type="compositionally biased region" description="Pro residues" evidence="6">
    <location>
        <begin position="1"/>
        <end position="19"/>
    </location>
</feature>
<dbReference type="GO" id="GO:0005634">
    <property type="term" value="C:nucleus"/>
    <property type="evidence" value="ECO:0007669"/>
    <property type="project" value="TreeGrafter"/>
</dbReference>
<dbReference type="EMBL" id="KV423922">
    <property type="protein sequence ID" value="KZT61508.1"/>
    <property type="molecule type" value="Genomic_DNA"/>
</dbReference>
<keyword evidence="1 5" id="KW-0479">Metal-binding</keyword>
<evidence type="ECO:0000313" key="8">
    <source>
        <dbReference type="EMBL" id="KZT61508.1"/>
    </source>
</evidence>
<dbReference type="InterPro" id="IPR004574">
    <property type="entry name" value="Alkb"/>
</dbReference>
<keyword evidence="2" id="KW-0223">Dioxygenase</keyword>
<evidence type="ECO:0000256" key="5">
    <source>
        <dbReference type="PIRSR" id="PIRSR604574-2"/>
    </source>
</evidence>
<dbReference type="Pfam" id="PF13532">
    <property type="entry name" value="2OG-FeII_Oxy_2"/>
    <property type="match status" value="1"/>
</dbReference>
<protein>
    <recommendedName>
        <fullName evidence="7">Fe2OG dioxygenase domain-containing protein</fullName>
    </recommendedName>
</protein>
<evidence type="ECO:0000256" key="1">
    <source>
        <dbReference type="ARBA" id="ARBA00022723"/>
    </source>
</evidence>
<evidence type="ECO:0000256" key="2">
    <source>
        <dbReference type="ARBA" id="ARBA00022964"/>
    </source>
</evidence>
<keyword evidence="9" id="KW-1185">Reference proteome</keyword>
<dbReference type="InterPro" id="IPR037151">
    <property type="entry name" value="AlkB-like_sf"/>
</dbReference>
<evidence type="ECO:0000259" key="7">
    <source>
        <dbReference type="PROSITE" id="PS51471"/>
    </source>
</evidence>
<keyword evidence="3" id="KW-0560">Oxidoreductase</keyword>
<feature type="domain" description="Fe2OG dioxygenase" evidence="7">
    <location>
        <begin position="324"/>
        <end position="444"/>
    </location>
</feature>
<dbReference type="GO" id="GO:0005737">
    <property type="term" value="C:cytoplasm"/>
    <property type="evidence" value="ECO:0007669"/>
    <property type="project" value="TreeGrafter"/>
</dbReference>
<feature type="binding site" evidence="5">
    <location>
        <position position="398"/>
    </location>
    <ligand>
        <name>Fe cation</name>
        <dbReference type="ChEBI" id="CHEBI:24875"/>
        <note>catalytic</note>
    </ligand>
</feature>
<name>A0A165J8E2_9BASI</name>
<feature type="binding site" evidence="5">
    <location>
        <position position="342"/>
    </location>
    <ligand>
        <name>Fe cation</name>
        <dbReference type="ChEBI" id="CHEBI:24875"/>
        <note>catalytic</note>
    </ligand>
</feature>
<dbReference type="InParanoid" id="A0A165J8E2"/>
<proteinExistence type="predicted"/>
<dbReference type="GO" id="GO:0051213">
    <property type="term" value="F:dioxygenase activity"/>
    <property type="evidence" value="ECO:0007669"/>
    <property type="project" value="UniProtKB-KW"/>
</dbReference>
<evidence type="ECO:0000256" key="3">
    <source>
        <dbReference type="ARBA" id="ARBA00023002"/>
    </source>
</evidence>
<evidence type="ECO:0000256" key="4">
    <source>
        <dbReference type="ARBA" id="ARBA00023004"/>
    </source>
</evidence>
<dbReference type="PROSITE" id="PS51471">
    <property type="entry name" value="FE2OG_OXY"/>
    <property type="match status" value="1"/>
</dbReference>
<keyword evidence="4 5" id="KW-0408">Iron</keyword>
<dbReference type="Proteomes" id="UP000076842">
    <property type="component" value="Unassembled WGS sequence"/>
</dbReference>
<organism evidence="8 9">
    <name type="scientific">Calocera cornea HHB12733</name>
    <dbReference type="NCBI Taxonomy" id="1353952"/>
    <lineage>
        <taxon>Eukaryota</taxon>
        <taxon>Fungi</taxon>
        <taxon>Dikarya</taxon>
        <taxon>Basidiomycota</taxon>
        <taxon>Agaricomycotina</taxon>
        <taxon>Dacrymycetes</taxon>
        <taxon>Dacrymycetales</taxon>
        <taxon>Dacrymycetaceae</taxon>
        <taxon>Calocera</taxon>
    </lineage>
</organism>
<feature type="binding site" evidence="5">
    <location>
        <position position="344"/>
    </location>
    <ligand>
        <name>Fe cation</name>
        <dbReference type="ChEBI" id="CHEBI:24875"/>
        <note>catalytic</note>
    </ligand>
</feature>
<dbReference type="InterPro" id="IPR005123">
    <property type="entry name" value="Oxoglu/Fe-dep_dioxygenase_dom"/>
</dbReference>
<dbReference type="InterPro" id="IPR027450">
    <property type="entry name" value="AlkB-like"/>
</dbReference>
<dbReference type="AlphaFoldDB" id="A0A165J8E2"/>
<dbReference type="PANTHER" id="PTHR16557:SF2">
    <property type="entry name" value="NUCLEIC ACID DIOXYGENASE ALKBH1"/>
    <property type="match status" value="1"/>
</dbReference>
<comment type="cofactor">
    <cofactor evidence="5">
        <name>Fe(2+)</name>
        <dbReference type="ChEBI" id="CHEBI:29033"/>
    </cofactor>
    <text evidence="5">Binds 1 Fe(2+) ion per subunit.</text>
</comment>
<dbReference type="GO" id="GO:0046872">
    <property type="term" value="F:metal ion binding"/>
    <property type="evidence" value="ECO:0007669"/>
    <property type="project" value="UniProtKB-KW"/>
</dbReference>
<reference evidence="8 9" key="1">
    <citation type="journal article" date="2016" name="Mol. Biol. Evol.">
        <title>Comparative Genomics of Early-Diverging Mushroom-Forming Fungi Provides Insights into the Origins of Lignocellulose Decay Capabilities.</title>
        <authorList>
            <person name="Nagy L.G."/>
            <person name="Riley R."/>
            <person name="Tritt A."/>
            <person name="Adam C."/>
            <person name="Daum C."/>
            <person name="Floudas D."/>
            <person name="Sun H."/>
            <person name="Yadav J.S."/>
            <person name="Pangilinan J."/>
            <person name="Larsson K.H."/>
            <person name="Matsuura K."/>
            <person name="Barry K."/>
            <person name="Labutti K."/>
            <person name="Kuo R."/>
            <person name="Ohm R.A."/>
            <person name="Bhattacharya S.S."/>
            <person name="Shirouzu T."/>
            <person name="Yoshinaga Y."/>
            <person name="Martin F.M."/>
            <person name="Grigoriev I.V."/>
            <person name="Hibbett D.S."/>
        </authorList>
    </citation>
    <scope>NUCLEOTIDE SEQUENCE [LARGE SCALE GENOMIC DNA]</scope>
    <source>
        <strain evidence="8 9">HHB12733</strain>
    </source>
</reference>
<feature type="region of interest" description="Disordered" evidence="6">
    <location>
        <begin position="1"/>
        <end position="41"/>
    </location>
</feature>
<dbReference type="SUPFAM" id="SSF51197">
    <property type="entry name" value="Clavaminate synthase-like"/>
    <property type="match status" value="1"/>
</dbReference>
<gene>
    <name evidence="8" type="ORF">CALCODRAFT_463925</name>
</gene>
<dbReference type="STRING" id="1353952.A0A165J8E2"/>
<accession>A0A165J8E2</accession>
<dbReference type="FunCoup" id="A0A165J8E2">
    <property type="interactions" value="429"/>
</dbReference>
<dbReference type="PANTHER" id="PTHR16557">
    <property type="entry name" value="ALKYLATED DNA REPAIR PROTEIN ALKB-RELATED"/>
    <property type="match status" value="1"/>
</dbReference>
<sequence length="462" mass="49896">MPEPTLPALAPPSPPPPSTASPASEASDIHPSLPPDTTSPSYRKALKRHLATFQPASSPSLSAFRDAEKRFKCRFPPPREEVSGALDLALLDAGRGEEVREGWWVGSPGVDEGRVREVRLQEGEGGRKGYLVPSVPGLVILPAFLLPREQRQLVRCCLQEAAKSPNETNLDTHYLVPPDGLWAAAQERPGEEIKPRAAVLHAPETGDDDGEKGRRTLIANPPASATSVANLLTPKVSAASSPNLSPALPAQLLPKLRWANIGASYHWTSKSYDLSRAVPAIPCEIADVCKRAVRAVPWGEVYIPSAGAAAGQAPGWESWTEDYTPDAGIVNFYGLADTLMAHIDHSEVDCSRPLVSLSLGHACVFLLGGATRETAPLPILLRSGDALIMSGPCRRWYHGVPRVLEGSLPRSLWDRLEGEDAREWAPFGRYLARARINVNVRQVFPPGMKVERLSAVAPEDVS</sequence>
<evidence type="ECO:0000256" key="6">
    <source>
        <dbReference type="SAM" id="MobiDB-lite"/>
    </source>
</evidence>